<dbReference type="OrthoDB" id="10000533at2759"/>
<proteinExistence type="predicted"/>
<dbReference type="AlphaFoldDB" id="A0A8T9CAT9"/>
<evidence type="ECO:0000313" key="2">
    <source>
        <dbReference type="Proteomes" id="UP000469558"/>
    </source>
</evidence>
<accession>A0A8T9CAT9</accession>
<reference evidence="1 2" key="1">
    <citation type="submission" date="2018-05" db="EMBL/GenBank/DDBJ databases">
        <title>Genome sequencing and assembly of the regulated plant pathogen Lachnellula willkommii and related sister species for the development of diagnostic species identification markers.</title>
        <authorList>
            <person name="Giroux E."/>
            <person name="Bilodeau G."/>
        </authorList>
    </citation>
    <scope>NUCLEOTIDE SEQUENCE [LARGE SCALE GENOMIC DNA]</scope>
    <source>
        <strain evidence="1 2">CBS 268.59</strain>
    </source>
</reference>
<evidence type="ECO:0000313" key="1">
    <source>
        <dbReference type="EMBL" id="TVY78396.1"/>
    </source>
</evidence>
<dbReference type="Proteomes" id="UP000469558">
    <property type="component" value="Unassembled WGS sequence"/>
</dbReference>
<sequence length="71" mass="8514">MPWWSGKKYFRDYLQGLNESENVLEYTLFQPDLFLEYLAFPYKTAKHLNPLNKMFDFQNRAPSLLMATMLS</sequence>
<dbReference type="EMBL" id="QGMK01000776">
    <property type="protein sequence ID" value="TVY78396.1"/>
    <property type="molecule type" value="Genomic_DNA"/>
</dbReference>
<name>A0A8T9CAT9_9HELO</name>
<organism evidence="1 2">
    <name type="scientific">Lachnellula suecica</name>
    <dbReference type="NCBI Taxonomy" id="602035"/>
    <lineage>
        <taxon>Eukaryota</taxon>
        <taxon>Fungi</taxon>
        <taxon>Dikarya</taxon>
        <taxon>Ascomycota</taxon>
        <taxon>Pezizomycotina</taxon>
        <taxon>Leotiomycetes</taxon>
        <taxon>Helotiales</taxon>
        <taxon>Lachnaceae</taxon>
        <taxon>Lachnellula</taxon>
    </lineage>
</organism>
<keyword evidence="2" id="KW-1185">Reference proteome</keyword>
<gene>
    <name evidence="1" type="ORF">LSUE1_G004735</name>
</gene>
<protein>
    <submittedName>
        <fullName evidence="1">Uncharacterized protein</fullName>
    </submittedName>
</protein>
<comment type="caution">
    <text evidence="1">The sequence shown here is derived from an EMBL/GenBank/DDBJ whole genome shotgun (WGS) entry which is preliminary data.</text>
</comment>